<comment type="caution">
    <text evidence="2">The sequence shown here is derived from an EMBL/GenBank/DDBJ whole genome shotgun (WGS) entry which is preliminary data.</text>
</comment>
<evidence type="ECO:0000256" key="1">
    <source>
        <dbReference type="SAM" id="MobiDB-lite"/>
    </source>
</evidence>
<feature type="region of interest" description="Disordered" evidence="1">
    <location>
        <begin position="314"/>
        <end position="345"/>
    </location>
</feature>
<organism evidence="2 3">
    <name type="scientific">Purpureocillium lilacinum</name>
    <name type="common">Paecilomyces lilacinus</name>
    <dbReference type="NCBI Taxonomy" id="33203"/>
    <lineage>
        <taxon>Eukaryota</taxon>
        <taxon>Fungi</taxon>
        <taxon>Dikarya</taxon>
        <taxon>Ascomycota</taxon>
        <taxon>Pezizomycotina</taxon>
        <taxon>Sordariomycetes</taxon>
        <taxon>Hypocreomycetidae</taxon>
        <taxon>Hypocreales</taxon>
        <taxon>Ophiocordycipitaceae</taxon>
        <taxon>Purpureocillium</taxon>
    </lineage>
</organism>
<dbReference type="EMBL" id="JAWRVI010000013">
    <property type="protein sequence ID" value="KAK4091082.1"/>
    <property type="molecule type" value="Genomic_DNA"/>
</dbReference>
<keyword evidence="3" id="KW-1185">Reference proteome</keyword>
<feature type="region of interest" description="Disordered" evidence="1">
    <location>
        <begin position="105"/>
        <end position="186"/>
    </location>
</feature>
<feature type="compositionally biased region" description="Polar residues" evidence="1">
    <location>
        <begin position="314"/>
        <end position="331"/>
    </location>
</feature>
<sequence>MFEKRVRMTAAAFGQFPFPPARTLDDGDDDDDDDVPGRPTAVAAGEPRPNVRRGRAGGFGLLRRRWCRCRLLPSVTAAAAAPVGGEPEPRDGLRATQFNVIARRGQSRTVASDRVPPSPKSQVPYSHARIHARLGCLGVHGSTPRNPNDKARFPRSHRQQETNKGAAATAPSYDANPAAPSPFEGTNARVPRVSALRQQHMPRWKLRVAAFSEFELPSRRHGAATGYVVDDPKKKLSGGLWRMDAPPRRRLPLALALGFLRKGPFRLGLRTTMEVGRAYTRHGLEAPARVCASFAIKFTLGCRPFVPEVLSQDPLSPTQALSYPHPSTGSRLTTTPPQAPQQPLSPLGFRLREGGVLADTRVPALNACTSYTNGVVDVVVVAVVLHGR</sequence>
<accession>A0ABR0C423</accession>
<name>A0ABR0C423_PURLI</name>
<dbReference type="Proteomes" id="UP001287286">
    <property type="component" value="Unassembled WGS sequence"/>
</dbReference>
<feature type="compositionally biased region" description="Low complexity" evidence="1">
    <location>
        <begin position="332"/>
        <end position="345"/>
    </location>
</feature>
<feature type="region of interest" description="Disordered" evidence="1">
    <location>
        <begin position="16"/>
        <end position="55"/>
    </location>
</feature>
<proteinExistence type="predicted"/>
<protein>
    <submittedName>
        <fullName evidence="2">Uncharacterized protein</fullName>
    </submittedName>
</protein>
<gene>
    <name evidence="2" type="ORF">Purlil1_4662</name>
</gene>
<reference evidence="2 3" key="1">
    <citation type="journal article" date="2024" name="Microbiol. Resour. Announc.">
        <title>Genome annotations for the ascomycete fungi Trichoderma harzianum, Trichoderma aggressivum, and Purpureocillium lilacinum.</title>
        <authorList>
            <person name="Beijen E.P.W."/>
            <person name="Ohm R.A."/>
        </authorList>
    </citation>
    <scope>NUCLEOTIDE SEQUENCE [LARGE SCALE GENOMIC DNA]</scope>
    <source>
        <strain evidence="2 3">CBS 150709</strain>
    </source>
</reference>
<evidence type="ECO:0000313" key="2">
    <source>
        <dbReference type="EMBL" id="KAK4091082.1"/>
    </source>
</evidence>
<evidence type="ECO:0000313" key="3">
    <source>
        <dbReference type="Proteomes" id="UP001287286"/>
    </source>
</evidence>